<comment type="caution">
    <text evidence="3">The sequence shown here is derived from an EMBL/GenBank/DDBJ whole genome shotgun (WGS) entry which is preliminary data.</text>
</comment>
<dbReference type="EMBL" id="QTQX01000008">
    <property type="protein sequence ID" value="RQT29220.1"/>
    <property type="molecule type" value="Genomic_DNA"/>
</dbReference>
<dbReference type="GO" id="GO:0016747">
    <property type="term" value="F:acyltransferase activity, transferring groups other than amino-acyl groups"/>
    <property type="evidence" value="ECO:0007669"/>
    <property type="project" value="InterPro"/>
</dbReference>
<dbReference type="Pfam" id="PF13508">
    <property type="entry name" value="Acetyltransf_7"/>
    <property type="match status" value="1"/>
</dbReference>
<feature type="region of interest" description="Disordered" evidence="1">
    <location>
        <begin position="1"/>
        <end position="43"/>
    </location>
</feature>
<keyword evidence="3" id="KW-0808">Transferase</keyword>
<dbReference type="AlphaFoldDB" id="A0A3N8R1A7"/>
<name>A0A3N8R1A7_9BURK</name>
<evidence type="ECO:0000256" key="1">
    <source>
        <dbReference type="SAM" id="MobiDB-lite"/>
    </source>
</evidence>
<sequence>MRAAGRSCSRTRTASTCDSWRRGRTASRRPDARGSRRRPAGGARSLIEADGVNAGFFVVRPQEDQWLLDHLYIVPEHQGRGIGAAVLRRILADADSQRVPVRVGALRGSESNRFHARHGFAQVDEAEWDIYYVRAHQRFPGYGMRGACR</sequence>
<dbReference type="Proteomes" id="UP000269271">
    <property type="component" value="Unassembled WGS sequence"/>
</dbReference>
<dbReference type="InterPro" id="IPR016181">
    <property type="entry name" value="Acyl_CoA_acyltransferase"/>
</dbReference>
<feature type="compositionally biased region" description="Polar residues" evidence="1">
    <location>
        <begin position="8"/>
        <end position="18"/>
    </location>
</feature>
<organism evidence="3 4">
    <name type="scientific">Burkholderia contaminans</name>
    <dbReference type="NCBI Taxonomy" id="488447"/>
    <lineage>
        <taxon>Bacteria</taxon>
        <taxon>Pseudomonadati</taxon>
        <taxon>Pseudomonadota</taxon>
        <taxon>Betaproteobacteria</taxon>
        <taxon>Burkholderiales</taxon>
        <taxon>Burkholderiaceae</taxon>
        <taxon>Burkholderia</taxon>
        <taxon>Burkholderia cepacia complex</taxon>
    </lineage>
</organism>
<dbReference type="CDD" id="cd04301">
    <property type="entry name" value="NAT_SF"/>
    <property type="match status" value="1"/>
</dbReference>
<evidence type="ECO:0000313" key="4">
    <source>
        <dbReference type="Proteomes" id="UP000269271"/>
    </source>
</evidence>
<dbReference type="SUPFAM" id="SSF55729">
    <property type="entry name" value="Acyl-CoA N-acyltransferases (Nat)"/>
    <property type="match status" value="1"/>
</dbReference>
<reference evidence="3 4" key="1">
    <citation type="submission" date="2018-08" db="EMBL/GenBank/DDBJ databases">
        <title>Comparative analysis of Burkholderia isolates from Puerto Rico.</title>
        <authorList>
            <person name="Hall C."/>
            <person name="Sahl J."/>
            <person name="Wagner D."/>
        </authorList>
    </citation>
    <scope>NUCLEOTIDE SEQUENCE [LARGE SCALE GENOMIC DNA]</scope>
    <source>
        <strain evidence="3 4">Bp9001</strain>
    </source>
</reference>
<accession>A0A3N8R1A7</accession>
<gene>
    <name evidence="3" type="ORF">DF037_14785</name>
</gene>
<dbReference type="Gene3D" id="3.40.630.30">
    <property type="match status" value="1"/>
</dbReference>
<feature type="domain" description="N-acetyltransferase" evidence="2">
    <location>
        <begin position="3"/>
        <end position="137"/>
    </location>
</feature>
<evidence type="ECO:0000313" key="3">
    <source>
        <dbReference type="EMBL" id="RQT29220.1"/>
    </source>
</evidence>
<dbReference type="InterPro" id="IPR000182">
    <property type="entry name" value="GNAT_dom"/>
</dbReference>
<proteinExistence type="predicted"/>
<protein>
    <submittedName>
        <fullName evidence="3">N-acetyltransferase</fullName>
    </submittedName>
</protein>
<dbReference type="PROSITE" id="PS51186">
    <property type="entry name" value="GNAT"/>
    <property type="match status" value="1"/>
</dbReference>
<evidence type="ECO:0000259" key="2">
    <source>
        <dbReference type="PROSITE" id="PS51186"/>
    </source>
</evidence>